<organism evidence="2 3">
    <name type="scientific">Paraconexibacter antarcticus</name>
    <dbReference type="NCBI Taxonomy" id="2949664"/>
    <lineage>
        <taxon>Bacteria</taxon>
        <taxon>Bacillati</taxon>
        <taxon>Actinomycetota</taxon>
        <taxon>Thermoleophilia</taxon>
        <taxon>Solirubrobacterales</taxon>
        <taxon>Paraconexibacteraceae</taxon>
        <taxon>Paraconexibacter</taxon>
    </lineage>
</organism>
<dbReference type="PANTHER" id="PTHR10928:SF2">
    <property type="entry name" value="SUPPRESSOR OF FUSED HOMOLOG"/>
    <property type="match status" value="1"/>
</dbReference>
<reference evidence="2 3" key="1">
    <citation type="submission" date="2022-06" db="EMBL/GenBank/DDBJ databases">
        <title>Paraconexibacter antarcticus.</title>
        <authorList>
            <person name="Kim C.S."/>
        </authorList>
    </citation>
    <scope>NUCLEOTIDE SEQUENCE [LARGE SCALE GENOMIC DNA]</scope>
    <source>
        <strain evidence="2 3">02-257</strain>
    </source>
</reference>
<dbReference type="Proteomes" id="UP001056035">
    <property type="component" value="Chromosome"/>
</dbReference>
<protein>
    <submittedName>
        <fullName evidence="2">Suppressor of fused domain protein</fullName>
    </submittedName>
</protein>
<sequence length="202" mass="20905">MTAAGPAPGQDSIEAAFAAVYDPAQAVRRVVAPGARPPAVGAAVTDVTAHRGEDHWHLVTFGLTDLVAKAPGTQAGRSGFGHELTLLIPATDAPPPWAFDLLVGTARVCGAVGRPFHPGARLAPGAPIDGGTSALCAVGIREDPLVAPLTLPFGEYRFLQAVGVTDVEYRLMQRAGTLEVLAALAARDPLLRTDPRRASRPA</sequence>
<dbReference type="SUPFAM" id="SSF103359">
    <property type="entry name" value="Suppressor of Fused, N-terminal domain"/>
    <property type="match status" value="1"/>
</dbReference>
<proteinExistence type="predicted"/>
<dbReference type="RefSeq" id="WP_254570488.1">
    <property type="nucleotide sequence ID" value="NZ_CP098502.1"/>
</dbReference>
<keyword evidence="3" id="KW-1185">Reference proteome</keyword>
<feature type="domain" description="Suppressor of fused-like" evidence="1">
    <location>
        <begin position="51"/>
        <end position="197"/>
    </location>
</feature>
<gene>
    <name evidence="2" type="ORF">NBH00_20785</name>
</gene>
<evidence type="ECO:0000313" key="2">
    <source>
        <dbReference type="EMBL" id="UTI63767.1"/>
    </source>
</evidence>
<dbReference type="EMBL" id="CP098502">
    <property type="protein sequence ID" value="UTI63767.1"/>
    <property type="molecule type" value="Genomic_DNA"/>
</dbReference>
<evidence type="ECO:0000259" key="1">
    <source>
        <dbReference type="Pfam" id="PF05076"/>
    </source>
</evidence>
<accession>A0ABY5DSG9</accession>
<name>A0ABY5DSG9_9ACTN</name>
<dbReference type="PANTHER" id="PTHR10928">
    <property type="entry name" value="SUPPRESSOR OF FUSED"/>
    <property type="match status" value="1"/>
</dbReference>
<dbReference type="InterPro" id="IPR020941">
    <property type="entry name" value="SUFU-like_domain"/>
</dbReference>
<dbReference type="InterPro" id="IPR037181">
    <property type="entry name" value="SUFU_N"/>
</dbReference>
<evidence type="ECO:0000313" key="3">
    <source>
        <dbReference type="Proteomes" id="UP001056035"/>
    </source>
</evidence>
<dbReference type="Pfam" id="PF05076">
    <property type="entry name" value="SUFU"/>
    <property type="match status" value="1"/>
</dbReference>
<dbReference type="InterPro" id="IPR007768">
    <property type="entry name" value="Suppressor_of_fused"/>
</dbReference>